<sequence>MTARREVPDGFRPSASQTAEATPVIPETTTDSAAGAQRAVPSGSGGSPKLTHTMSRTEAVRQDVRRLKSVTLGRMGRIFKTRTPVVGESVLDAVSRSVSRTTATKASTHKRDKHNSALPPRVPFSSMATNDPPELPASEKLADKTPDLEYSY</sequence>
<dbReference type="OrthoDB" id="7698869at2759"/>
<reference evidence="2 3" key="1">
    <citation type="journal article" date="2010" name="Science">
        <title>Genomic comparison of the ants Camponotus floridanus and Harpegnathos saltator.</title>
        <authorList>
            <person name="Bonasio R."/>
            <person name="Zhang G."/>
            <person name="Ye C."/>
            <person name="Mutti N.S."/>
            <person name="Fang X."/>
            <person name="Qin N."/>
            <person name="Donahue G."/>
            <person name="Yang P."/>
            <person name="Li Q."/>
            <person name="Li C."/>
            <person name="Zhang P."/>
            <person name="Huang Z."/>
            <person name="Berger S.L."/>
            <person name="Reinberg D."/>
            <person name="Wang J."/>
            <person name="Liebig J."/>
        </authorList>
    </citation>
    <scope>NUCLEOTIDE SEQUENCE [LARGE SCALE GENOMIC DNA]</scope>
    <source>
        <strain evidence="2 3">R22 G/1</strain>
    </source>
</reference>
<name>E2BFV9_HARSA</name>
<evidence type="ECO:0000313" key="3">
    <source>
        <dbReference type="Proteomes" id="UP000008237"/>
    </source>
</evidence>
<feature type="compositionally biased region" description="Polar residues" evidence="1">
    <location>
        <begin position="96"/>
        <end position="106"/>
    </location>
</feature>
<evidence type="ECO:0000313" key="2">
    <source>
        <dbReference type="EMBL" id="EFN85361.1"/>
    </source>
</evidence>
<dbReference type="EMBL" id="GL448096">
    <property type="protein sequence ID" value="EFN85361.1"/>
    <property type="molecule type" value="Genomic_DNA"/>
</dbReference>
<accession>E2BFV9</accession>
<feature type="region of interest" description="Disordered" evidence="1">
    <location>
        <begin position="95"/>
        <end position="152"/>
    </location>
</feature>
<protein>
    <submittedName>
        <fullName evidence="2">Uncharacterized protein</fullName>
    </submittedName>
</protein>
<organism evidence="3">
    <name type="scientific">Harpegnathos saltator</name>
    <name type="common">Jerdon's jumping ant</name>
    <dbReference type="NCBI Taxonomy" id="610380"/>
    <lineage>
        <taxon>Eukaryota</taxon>
        <taxon>Metazoa</taxon>
        <taxon>Ecdysozoa</taxon>
        <taxon>Arthropoda</taxon>
        <taxon>Hexapoda</taxon>
        <taxon>Insecta</taxon>
        <taxon>Pterygota</taxon>
        <taxon>Neoptera</taxon>
        <taxon>Endopterygota</taxon>
        <taxon>Hymenoptera</taxon>
        <taxon>Apocrita</taxon>
        <taxon>Aculeata</taxon>
        <taxon>Formicoidea</taxon>
        <taxon>Formicidae</taxon>
        <taxon>Ponerinae</taxon>
        <taxon>Ponerini</taxon>
        <taxon>Harpegnathos</taxon>
    </lineage>
</organism>
<dbReference type="Proteomes" id="UP000008237">
    <property type="component" value="Unassembled WGS sequence"/>
</dbReference>
<proteinExistence type="predicted"/>
<keyword evidence="3" id="KW-1185">Reference proteome</keyword>
<feature type="region of interest" description="Disordered" evidence="1">
    <location>
        <begin position="1"/>
        <end position="61"/>
    </location>
</feature>
<gene>
    <name evidence="2" type="ORF">EAI_14575</name>
</gene>
<dbReference type="AlphaFoldDB" id="E2BFV9"/>
<feature type="compositionally biased region" description="Basic and acidic residues" evidence="1">
    <location>
        <begin position="140"/>
        <end position="152"/>
    </location>
</feature>
<dbReference type="InParanoid" id="E2BFV9"/>
<evidence type="ECO:0000256" key="1">
    <source>
        <dbReference type="SAM" id="MobiDB-lite"/>
    </source>
</evidence>